<keyword evidence="4" id="KW-1185">Reference proteome</keyword>
<dbReference type="InterPro" id="IPR002213">
    <property type="entry name" value="UDP_glucos_trans"/>
</dbReference>
<dbReference type="Gene3D" id="3.40.50.2000">
    <property type="entry name" value="Glycogen Phosphorylase B"/>
    <property type="match status" value="2"/>
</dbReference>
<dbReference type="EMBL" id="BSNK01000001">
    <property type="protein sequence ID" value="GLQ22227.1"/>
    <property type="molecule type" value="Genomic_DNA"/>
</dbReference>
<feature type="region of interest" description="Disordered" evidence="1">
    <location>
        <begin position="430"/>
        <end position="458"/>
    </location>
</feature>
<dbReference type="CDD" id="cd03784">
    <property type="entry name" value="GT1_Gtf-like"/>
    <property type="match status" value="1"/>
</dbReference>
<dbReference type="InterPro" id="IPR050426">
    <property type="entry name" value="Glycosyltransferase_28"/>
</dbReference>
<evidence type="ECO:0000259" key="2">
    <source>
        <dbReference type="Pfam" id="PF06722"/>
    </source>
</evidence>
<accession>A0ABQ5V558</accession>
<dbReference type="Proteomes" id="UP001161391">
    <property type="component" value="Unassembled WGS sequence"/>
</dbReference>
<dbReference type="RefSeq" id="WP_284386519.1">
    <property type="nucleotide sequence ID" value="NZ_BSNK01000001.1"/>
</dbReference>
<reference evidence="3" key="1">
    <citation type="journal article" date="2014" name="Int. J. Syst. Evol. Microbiol.">
        <title>Complete genome of a new Firmicutes species belonging to the dominant human colonic microbiota ('Ruminococcus bicirculans') reveals two chromosomes and a selective capacity to utilize plant glucans.</title>
        <authorList>
            <consortium name="NISC Comparative Sequencing Program"/>
            <person name="Wegmann U."/>
            <person name="Louis P."/>
            <person name="Goesmann A."/>
            <person name="Henrissat B."/>
            <person name="Duncan S.H."/>
            <person name="Flint H.J."/>
        </authorList>
    </citation>
    <scope>NUCLEOTIDE SEQUENCE</scope>
    <source>
        <strain evidence="3">NBRC 108219</strain>
    </source>
</reference>
<feature type="domain" description="Erythromycin biosynthesis protein CIII-like C-terminal" evidence="2">
    <location>
        <begin position="305"/>
        <end position="417"/>
    </location>
</feature>
<dbReference type="Pfam" id="PF06722">
    <property type="entry name" value="EryCIII-like_C"/>
    <property type="match status" value="1"/>
</dbReference>
<reference evidence="3" key="2">
    <citation type="submission" date="2023-01" db="EMBL/GenBank/DDBJ databases">
        <title>Draft genome sequence of Algimonas ampicilliniresistens strain NBRC 108219.</title>
        <authorList>
            <person name="Sun Q."/>
            <person name="Mori K."/>
        </authorList>
    </citation>
    <scope>NUCLEOTIDE SEQUENCE</scope>
    <source>
        <strain evidence="3">NBRC 108219</strain>
    </source>
</reference>
<dbReference type="PANTHER" id="PTHR48050:SF13">
    <property type="entry name" value="STEROL 3-BETA-GLUCOSYLTRANSFERASE UGT80A2"/>
    <property type="match status" value="1"/>
</dbReference>
<proteinExistence type="predicted"/>
<dbReference type="PANTHER" id="PTHR48050">
    <property type="entry name" value="STEROL 3-BETA-GLUCOSYLTRANSFERASE"/>
    <property type="match status" value="1"/>
</dbReference>
<name>A0ABQ5V558_9PROT</name>
<protein>
    <recommendedName>
        <fullName evidence="2">Erythromycin biosynthesis protein CIII-like C-terminal domain-containing protein</fullName>
    </recommendedName>
</protein>
<sequence>MAILALVTLPLSGHMRPMIAAARALQQVGHRPIVIGPTDLTARVPKDVETRTVGLSDMPPGHLDDMCACLTRMQSLKDMTQMLDAVAALTQFYLDHLPAAVKAIGASAILHDQLEPGAGIVARGLSCTLGVRHISLACALPMNREAAVPPPFLGWRYRPGPFGAWLNGGYYNVVNWMLTKQGRALEAGARRFGLSKPEGLLDWQRPWSVDDGLSRTTDLSQGLASLDFPRKHPPIYLGPFREESTDFPGLDDIAPERDGRPLAFISLGTLMGGRGRVLGAMARAATQRGLQPVVVHGGRLSGAKADMPRGTIIRDFLDQRAILSDASAAIIHGGYNSTIDAVAAGVPMITVPLAFEQGAIAARVERAGLGRTVGAIGPSLSQRIALALGDVLDDPAVKRAVRRAQFEALAAPGLAGLVATVDAALDGPNMTRTGSNRTGSHRLTGGIIPSPLKGQPAG</sequence>
<evidence type="ECO:0000256" key="1">
    <source>
        <dbReference type="SAM" id="MobiDB-lite"/>
    </source>
</evidence>
<comment type="caution">
    <text evidence="3">The sequence shown here is derived from an EMBL/GenBank/DDBJ whole genome shotgun (WGS) entry which is preliminary data.</text>
</comment>
<dbReference type="InterPro" id="IPR010610">
    <property type="entry name" value="EryCIII-like_C"/>
</dbReference>
<gene>
    <name evidence="3" type="ORF">GCM10007853_01010</name>
</gene>
<evidence type="ECO:0000313" key="3">
    <source>
        <dbReference type="EMBL" id="GLQ22227.1"/>
    </source>
</evidence>
<organism evidence="3 4">
    <name type="scientific">Algimonas ampicilliniresistens</name>
    <dbReference type="NCBI Taxonomy" id="1298735"/>
    <lineage>
        <taxon>Bacteria</taxon>
        <taxon>Pseudomonadati</taxon>
        <taxon>Pseudomonadota</taxon>
        <taxon>Alphaproteobacteria</taxon>
        <taxon>Maricaulales</taxon>
        <taxon>Robiginitomaculaceae</taxon>
        <taxon>Algimonas</taxon>
    </lineage>
</organism>
<dbReference type="SUPFAM" id="SSF53756">
    <property type="entry name" value="UDP-Glycosyltransferase/glycogen phosphorylase"/>
    <property type="match status" value="1"/>
</dbReference>
<evidence type="ECO:0000313" key="4">
    <source>
        <dbReference type="Proteomes" id="UP001161391"/>
    </source>
</evidence>